<dbReference type="Gene3D" id="1.10.287.1040">
    <property type="entry name" value="Exonuclease VII, small subunit"/>
    <property type="match status" value="1"/>
</dbReference>
<reference evidence="8 9" key="1">
    <citation type="submission" date="2020-03" db="EMBL/GenBank/DDBJ databases">
        <title>Genomic Encyclopedia of Type Strains, Phase IV (KMG-IV): sequencing the most valuable type-strain genomes for metagenomic binning, comparative biology and taxonomic classification.</title>
        <authorList>
            <person name="Goeker M."/>
        </authorList>
    </citation>
    <scope>NUCLEOTIDE SEQUENCE [LARGE SCALE GENOMIC DNA]</scope>
    <source>
        <strain evidence="8 9">DSM 19867</strain>
    </source>
</reference>
<evidence type="ECO:0000256" key="7">
    <source>
        <dbReference type="SAM" id="Coils"/>
    </source>
</evidence>
<evidence type="ECO:0000256" key="3">
    <source>
        <dbReference type="ARBA" id="ARBA00022722"/>
    </source>
</evidence>
<dbReference type="EC" id="3.1.11.6" evidence="6"/>
<dbReference type="Pfam" id="PF02609">
    <property type="entry name" value="Exonuc_VII_S"/>
    <property type="match status" value="1"/>
</dbReference>
<evidence type="ECO:0000256" key="2">
    <source>
        <dbReference type="ARBA" id="ARBA00022490"/>
    </source>
</evidence>
<dbReference type="Proteomes" id="UP000570514">
    <property type="component" value="Unassembled WGS sequence"/>
</dbReference>
<dbReference type="PANTHER" id="PTHR34137">
    <property type="entry name" value="EXODEOXYRIBONUCLEASE 7 SMALL SUBUNIT"/>
    <property type="match status" value="1"/>
</dbReference>
<evidence type="ECO:0000256" key="4">
    <source>
        <dbReference type="ARBA" id="ARBA00022801"/>
    </source>
</evidence>
<feature type="coiled-coil region" evidence="7">
    <location>
        <begin position="15"/>
        <end position="66"/>
    </location>
</feature>
<proteinExistence type="inferred from homology"/>
<comment type="similarity">
    <text evidence="1 6">Belongs to the XseB family.</text>
</comment>
<evidence type="ECO:0000256" key="6">
    <source>
        <dbReference type="HAMAP-Rule" id="MF_00337"/>
    </source>
</evidence>
<dbReference type="AlphaFoldDB" id="A0A846N1A7"/>
<evidence type="ECO:0000256" key="5">
    <source>
        <dbReference type="ARBA" id="ARBA00022839"/>
    </source>
</evidence>
<dbReference type="NCBIfam" id="TIGR01280">
    <property type="entry name" value="xseB"/>
    <property type="match status" value="1"/>
</dbReference>
<dbReference type="GO" id="GO:0006308">
    <property type="term" value="P:DNA catabolic process"/>
    <property type="evidence" value="ECO:0007669"/>
    <property type="project" value="UniProtKB-UniRule"/>
</dbReference>
<dbReference type="RefSeq" id="WP_167083373.1">
    <property type="nucleotide sequence ID" value="NZ_BAAADC010000001.1"/>
</dbReference>
<organism evidence="8 9">
    <name type="scientific">Rhizomicrobium palustre</name>
    <dbReference type="NCBI Taxonomy" id="189966"/>
    <lineage>
        <taxon>Bacteria</taxon>
        <taxon>Pseudomonadati</taxon>
        <taxon>Pseudomonadota</taxon>
        <taxon>Alphaproteobacteria</taxon>
        <taxon>Micropepsales</taxon>
        <taxon>Micropepsaceae</taxon>
        <taxon>Rhizomicrobium</taxon>
    </lineage>
</organism>
<dbReference type="GO" id="GO:0005829">
    <property type="term" value="C:cytosol"/>
    <property type="evidence" value="ECO:0007669"/>
    <property type="project" value="TreeGrafter"/>
</dbReference>
<keyword evidence="3 6" id="KW-0540">Nuclease</keyword>
<name>A0A846N1A7_9PROT</name>
<dbReference type="GO" id="GO:0009318">
    <property type="term" value="C:exodeoxyribonuclease VII complex"/>
    <property type="evidence" value="ECO:0007669"/>
    <property type="project" value="UniProtKB-UniRule"/>
</dbReference>
<dbReference type="SUPFAM" id="SSF116842">
    <property type="entry name" value="XseB-like"/>
    <property type="match status" value="1"/>
</dbReference>
<comment type="subunit">
    <text evidence="6">Heterooligomer composed of large and small subunits.</text>
</comment>
<comment type="subcellular location">
    <subcellularLocation>
        <location evidence="6">Cytoplasm</location>
    </subcellularLocation>
</comment>
<dbReference type="InterPro" id="IPR037004">
    <property type="entry name" value="Exonuc_VII_ssu_sf"/>
</dbReference>
<dbReference type="EMBL" id="JAASRM010000001">
    <property type="protein sequence ID" value="NIK89269.1"/>
    <property type="molecule type" value="Genomic_DNA"/>
</dbReference>
<comment type="catalytic activity">
    <reaction evidence="6">
        <text>Exonucleolytic cleavage in either 5'- to 3'- or 3'- to 5'-direction to yield nucleoside 5'-phosphates.</text>
        <dbReference type="EC" id="3.1.11.6"/>
    </reaction>
</comment>
<keyword evidence="9" id="KW-1185">Reference proteome</keyword>
<comment type="caution">
    <text evidence="8">The sequence shown here is derived from an EMBL/GenBank/DDBJ whole genome shotgun (WGS) entry which is preliminary data.</text>
</comment>
<dbReference type="PANTHER" id="PTHR34137:SF1">
    <property type="entry name" value="EXODEOXYRIBONUCLEASE 7 SMALL SUBUNIT"/>
    <property type="match status" value="1"/>
</dbReference>
<dbReference type="InterPro" id="IPR003761">
    <property type="entry name" value="Exonuc_VII_S"/>
</dbReference>
<dbReference type="NCBIfam" id="NF002139">
    <property type="entry name" value="PRK00977.1-3"/>
    <property type="match status" value="1"/>
</dbReference>
<accession>A0A846N1A7</accession>
<dbReference type="HAMAP" id="MF_00337">
    <property type="entry name" value="Exonuc_7_S"/>
    <property type="match status" value="1"/>
</dbReference>
<keyword evidence="4 6" id="KW-0378">Hydrolase</keyword>
<keyword evidence="5 6" id="KW-0269">Exonuclease</keyword>
<evidence type="ECO:0000256" key="1">
    <source>
        <dbReference type="ARBA" id="ARBA00009998"/>
    </source>
</evidence>
<gene>
    <name evidence="6" type="primary">xseB</name>
    <name evidence="8" type="ORF">FHS83_002587</name>
</gene>
<dbReference type="GO" id="GO:0008855">
    <property type="term" value="F:exodeoxyribonuclease VII activity"/>
    <property type="evidence" value="ECO:0007669"/>
    <property type="project" value="UniProtKB-UniRule"/>
</dbReference>
<evidence type="ECO:0000313" key="8">
    <source>
        <dbReference type="EMBL" id="NIK89269.1"/>
    </source>
</evidence>
<keyword evidence="7" id="KW-0175">Coiled coil</keyword>
<evidence type="ECO:0000313" key="9">
    <source>
        <dbReference type="Proteomes" id="UP000570514"/>
    </source>
</evidence>
<sequence>MVDQSVGTLSFEAALKELEAIVARLEQGQVDLEDSIALYERGQALKAHCEAKLKAAEGRLEKIVQNGSKISVEPAEIV</sequence>
<comment type="function">
    <text evidence="6">Bidirectionally degrades single-stranded DNA into large acid-insoluble oligonucleotides, which are then degraded further into small acid-soluble oligonucleotides.</text>
</comment>
<protein>
    <recommendedName>
        <fullName evidence="6">Exodeoxyribonuclease 7 small subunit</fullName>
        <ecNumber evidence="6">3.1.11.6</ecNumber>
    </recommendedName>
    <alternativeName>
        <fullName evidence="6">Exodeoxyribonuclease VII small subunit</fullName>
        <shortName evidence="6">Exonuclease VII small subunit</shortName>
    </alternativeName>
</protein>
<keyword evidence="2 6" id="KW-0963">Cytoplasm</keyword>